<accession>A0A2T3ZJZ2</accession>
<name>A0A2T3ZJZ2_TRIA4</name>
<organism evidence="2 3">
    <name type="scientific">Trichoderma asperellum (strain ATCC 204424 / CBS 433.97 / NBRC 101777)</name>
    <dbReference type="NCBI Taxonomy" id="1042311"/>
    <lineage>
        <taxon>Eukaryota</taxon>
        <taxon>Fungi</taxon>
        <taxon>Dikarya</taxon>
        <taxon>Ascomycota</taxon>
        <taxon>Pezizomycotina</taxon>
        <taxon>Sordariomycetes</taxon>
        <taxon>Hypocreomycetidae</taxon>
        <taxon>Hypocreales</taxon>
        <taxon>Hypocreaceae</taxon>
        <taxon>Trichoderma</taxon>
    </lineage>
</organism>
<gene>
    <name evidence="2" type="ORF">M441DRAFT_306198</name>
</gene>
<reference evidence="2 3" key="1">
    <citation type="submission" date="2016-07" db="EMBL/GenBank/DDBJ databases">
        <title>Multiple horizontal gene transfer events from other fungi enriched the ability of initially mycotrophic Trichoderma (Ascomycota) to feed on dead plant biomass.</title>
        <authorList>
            <consortium name="DOE Joint Genome Institute"/>
            <person name="Aerts A."/>
            <person name="Atanasova L."/>
            <person name="Chenthamara K."/>
            <person name="Zhang J."/>
            <person name="Grujic M."/>
            <person name="Henrissat B."/>
            <person name="Kuo A."/>
            <person name="Salamov A."/>
            <person name="Lipzen A."/>
            <person name="Labutti K."/>
            <person name="Barry K."/>
            <person name="Miao Y."/>
            <person name="Rahimi M.J."/>
            <person name="Shen Q."/>
            <person name="Grigoriev I.V."/>
            <person name="Kubicek C.P."/>
            <person name="Druzhinina I.S."/>
        </authorList>
    </citation>
    <scope>NUCLEOTIDE SEQUENCE [LARGE SCALE GENOMIC DNA]</scope>
    <source>
        <strain evidence="2 3">CBS 433.97</strain>
    </source>
</reference>
<keyword evidence="3" id="KW-1185">Reference proteome</keyword>
<protein>
    <submittedName>
        <fullName evidence="2">Uncharacterized protein</fullName>
    </submittedName>
</protein>
<feature type="transmembrane region" description="Helical" evidence="1">
    <location>
        <begin position="100"/>
        <end position="118"/>
    </location>
</feature>
<keyword evidence="1" id="KW-0472">Membrane</keyword>
<evidence type="ECO:0000256" key="1">
    <source>
        <dbReference type="SAM" id="Phobius"/>
    </source>
</evidence>
<dbReference type="Proteomes" id="UP000240493">
    <property type="component" value="Unassembled WGS sequence"/>
</dbReference>
<dbReference type="AlphaFoldDB" id="A0A2T3ZJZ2"/>
<dbReference type="EMBL" id="KZ679257">
    <property type="protein sequence ID" value="PTB45092.1"/>
    <property type="molecule type" value="Genomic_DNA"/>
</dbReference>
<evidence type="ECO:0000313" key="3">
    <source>
        <dbReference type="Proteomes" id="UP000240493"/>
    </source>
</evidence>
<keyword evidence="1" id="KW-0812">Transmembrane</keyword>
<keyword evidence="1" id="KW-1133">Transmembrane helix</keyword>
<proteinExistence type="predicted"/>
<evidence type="ECO:0000313" key="2">
    <source>
        <dbReference type="EMBL" id="PTB45092.1"/>
    </source>
</evidence>
<sequence>MKTSALHEALPKQFHWRENSMGGFRATAPSLGRSSTYMGVSKVTRFVQLCASSIVDVALWGETPTFTSYYKGRRESILTGGKSQAVLSGSSKIINSSRVMAVKVMAIIVIFINAGISWPSGSVSCYISYSNDSSDTRMVD</sequence>